<dbReference type="Proteomes" id="UP000244989">
    <property type="component" value="Unassembled WGS sequence"/>
</dbReference>
<evidence type="ECO:0000256" key="4">
    <source>
        <dbReference type="ARBA" id="ARBA00022496"/>
    </source>
</evidence>
<dbReference type="PANTHER" id="PTHR42771">
    <property type="entry name" value="IRON(3+)-HYDROXAMATE IMPORT ATP-BINDING PROTEIN FHUC"/>
    <property type="match status" value="1"/>
</dbReference>
<comment type="subcellular location">
    <subcellularLocation>
        <location evidence="1">Cell membrane</location>
        <topology evidence="1">Peripheral membrane protein</topology>
    </subcellularLocation>
</comment>
<keyword evidence="7" id="KW-0408">Iron</keyword>
<gene>
    <name evidence="11" type="ORF">DF222_00630</name>
</gene>
<dbReference type="FunFam" id="3.40.50.300:FF:000134">
    <property type="entry name" value="Iron-enterobactin ABC transporter ATP-binding protein"/>
    <property type="match status" value="1"/>
</dbReference>
<dbReference type="OrthoDB" id="3579586at2"/>
<dbReference type="InterPro" id="IPR003439">
    <property type="entry name" value="ABC_transporter-like_ATP-bd"/>
</dbReference>
<keyword evidence="4" id="KW-0410">Iron transport</keyword>
<proteinExistence type="predicted"/>
<keyword evidence="3" id="KW-1003">Cell membrane</keyword>
<keyword evidence="12" id="KW-1185">Reference proteome</keyword>
<dbReference type="GO" id="GO:0006826">
    <property type="term" value="P:iron ion transport"/>
    <property type="evidence" value="ECO:0007669"/>
    <property type="project" value="UniProtKB-KW"/>
</dbReference>
<dbReference type="InterPro" id="IPR027417">
    <property type="entry name" value="P-loop_NTPase"/>
</dbReference>
<evidence type="ECO:0000256" key="8">
    <source>
        <dbReference type="ARBA" id="ARBA00023065"/>
    </source>
</evidence>
<dbReference type="PANTHER" id="PTHR42771:SF2">
    <property type="entry name" value="IRON(3+)-HYDROXAMATE IMPORT ATP-BINDING PROTEIN FHUC"/>
    <property type="match status" value="1"/>
</dbReference>
<dbReference type="InterPro" id="IPR003593">
    <property type="entry name" value="AAA+_ATPase"/>
</dbReference>
<organism evidence="11 12">
    <name type="scientific">Corynebacterium yudongzhengii</name>
    <dbReference type="NCBI Taxonomy" id="2080740"/>
    <lineage>
        <taxon>Bacteria</taxon>
        <taxon>Bacillati</taxon>
        <taxon>Actinomycetota</taxon>
        <taxon>Actinomycetes</taxon>
        <taxon>Mycobacteriales</taxon>
        <taxon>Corynebacteriaceae</taxon>
        <taxon>Corynebacterium</taxon>
    </lineage>
</organism>
<evidence type="ECO:0000256" key="3">
    <source>
        <dbReference type="ARBA" id="ARBA00022475"/>
    </source>
</evidence>
<sequence length="252" mass="27180">MSGVQTGYPDRPVITGLDLTIPAGQVTCLIGPNGSGKSTLVKTMCDLLRYEGSLTFEGRELHSWGRRERARKLALLPQTPVAPPGLTVRQLLARGRHPYQSWLAQWSTADDKITAQVMETTGLGGVADRRIGDLSGGQRQRVWIAMTMVQNTATMLLDEPTTYLDLATSVDVLRLVRAQCDEAGRSIVMVLHDINLAARFADHLVVMRRGGDLAATGAPAEVITEELLMDVFGLDAVVAADPVTGGPLVVPR</sequence>
<name>A0A2U1TA59_9CORY</name>
<dbReference type="SMART" id="SM00382">
    <property type="entry name" value="AAA"/>
    <property type="match status" value="1"/>
</dbReference>
<keyword evidence="8" id="KW-0406">Ion transport</keyword>
<evidence type="ECO:0000256" key="6">
    <source>
        <dbReference type="ARBA" id="ARBA00022840"/>
    </source>
</evidence>
<dbReference type="Pfam" id="PF00005">
    <property type="entry name" value="ABC_tran"/>
    <property type="match status" value="1"/>
</dbReference>
<accession>A0A2U1TA59</accession>
<evidence type="ECO:0000256" key="7">
    <source>
        <dbReference type="ARBA" id="ARBA00023004"/>
    </source>
</evidence>
<dbReference type="GO" id="GO:0016887">
    <property type="term" value="F:ATP hydrolysis activity"/>
    <property type="evidence" value="ECO:0007669"/>
    <property type="project" value="InterPro"/>
</dbReference>
<evidence type="ECO:0000256" key="5">
    <source>
        <dbReference type="ARBA" id="ARBA00022741"/>
    </source>
</evidence>
<keyword evidence="6 11" id="KW-0067">ATP-binding</keyword>
<keyword evidence="2" id="KW-0813">Transport</keyword>
<evidence type="ECO:0000256" key="2">
    <source>
        <dbReference type="ARBA" id="ARBA00022448"/>
    </source>
</evidence>
<evidence type="ECO:0000256" key="1">
    <source>
        <dbReference type="ARBA" id="ARBA00004202"/>
    </source>
</evidence>
<keyword evidence="5" id="KW-0547">Nucleotide-binding</keyword>
<evidence type="ECO:0000259" key="10">
    <source>
        <dbReference type="PROSITE" id="PS50893"/>
    </source>
</evidence>
<evidence type="ECO:0000256" key="9">
    <source>
        <dbReference type="ARBA" id="ARBA00023136"/>
    </source>
</evidence>
<dbReference type="InterPro" id="IPR051535">
    <property type="entry name" value="Siderophore_ABC-ATPase"/>
</dbReference>
<reference evidence="12" key="1">
    <citation type="submission" date="2018-04" db="EMBL/GenBank/DDBJ databases">
        <authorList>
            <person name="Liu S."/>
            <person name="Wang Z."/>
            <person name="Li J."/>
        </authorList>
    </citation>
    <scope>NUCLEOTIDE SEQUENCE [LARGE SCALE GENOMIC DNA]</scope>
    <source>
        <strain evidence="12">2189</strain>
    </source>
</reference>
<feature type="domain" description="ABC transporter" evidence="10">
    <location>
        <begin position="4"/>
        <end position="234"/>
    </location>
</feature>
<dbReference type="AlphaFoldDB" id="A0A2U1TA59"/>
<dbReference type="EMBL" id="QEEZ01000001">
    <property type="protein sequence ID" value="PWC02788.1"/>
    <property type="molecule type" value="Genomic_DNA"/>
</dbReference>
<dbReference type="PROSITE" id="PS00211">
    <property type="entry name" value="ABC_TRANSPORTER_1"/>
    <property type="match status" value="1"/>
</dbReference>
<evidence type="ECO:0000313" key="11">
    <source>
        <dbReference type="EMBL" id="PWC02788.1"/>
    </source>
</evidence>
<dbReference type="GO" id="GO:0005524">
    <property type="term" value="F:ATP binding"/>
    <property type="evidence" value="ECO:0007669"/>
    <property type="project" value="UniProtKB-KW"/>
</dbReference>
<dbReference type="Gene3D" id="3.40.50.300">
    <property type="entry name" value="P-loop containing nucleotide triphosphate hydrolases"/>
    <property type="match status" value="1"/>
</dbReference>
<dbReference type="PROSITE" id="PS50893">
    <property type="entry name" value="ABC_TRANSPORTER_2"/>
    <property type="match status" value="1"/>
</dbReference>
<dbReference type="InterPro" id="IPR017871">
    <property type="entry name" value="ABC_transporter-like_CS"/>
</dbReference>
<evidence type="ECO:0000313" key="12">
    <source>
        <dbReference type="Proteomes" id="UP000244989"/>
    </source>
</evidence>
<keyword evidence="9" id="KW-0472">Membrane</keyword>
<comment type="caution">
    <text evidence="11">The sequence shown here is derived from an EMBL/GenBank/DDBJ whole genome shotgun (WGS) entry which is preliminary data.</text>
</comment>
<dbReference type="GO" id="GO:0005886">
    <property type="term" value="C:plasma membrane"/>
    <property type="evidence" value="ECO:0007669"/>
    <property type="project" value="UniProtKB-SubCell"/>
</dbReference>
<dbReference type="SUPFAM" id="SSF52540">
    <property type="entry name" value="P-loop containing nucleoside triphosphate hydrolases"/>
    <property type="match status" value="1"/>
</dbReference>
<dbReference type="CDD" id="cd03214">
    <property type="entry name" value="ABC_Iron-Siderophores_B12_Hemin"/>
    <property type="match status" value="1"/>
</dbReference>
<dbReference type="KEGG" id="cyz:C3B44_01900"/>
<protein>
    <submittedName>
        <fullName evidence="11">ABC transporter ATP-binding protein</fullName>
    </submittedName>
</protein>